<dbReference type="Gene3D" id="3.40.50.1820">
    <property type="entry name" value="alpha/beta hydrolase"/>
    <property type="match status" value="2"/>
</dbReference>
<dbReference type="SUPFAM" id="SSF53474">
    <property type="entry name" value="alpha/beta-Hydrolases"/>
    <property type="match status" value="1"/>
</dbReference>
<dbReference type="Pfam" id="PF02129">
    <property type="entry name" value="Peptidase_S15"/>
    <property type="match status" value="1"/>
</dbReference>
<dbReference type="Proteomes" id="UP000295157">
    <property type="component" value="Unassembled WGS sequence"/>
</dbReference>
<evidence type="ECO:0000313" key="5">
    <source>
        <dbReference type="Proteomes" id="UP000295157"/>
    </source>
</evidence>
<comment type="caution">
    <text evidence="4">The sequence shown here is derived from an EMBL/GenBank/DDBJ whole genome shotgun (WGS) entry which is preliminary data.</text>
</comment>
<dbReference type="SUPFAM" id="SSF49785">
    <property type="entry name" value="Galactose-binding domain-like"/>
    <property type="match status" value="1"/>
</dbReference>
<feature type="domain" description="Xaa-Pro dipeptidyl-peptidase C-terminal" evidence="3">
    <location>
        <begin position="450"/>
        <end position="691"/>
    </location>
</feature>
<dbReference type="EMBL" id="SMJZ01000018">
    <property type="protein sequence ID" value="TDC09371.1"/>
    <property type="molecule type" value="Genomic_DNA"/>
</dbReference>
<dbReference type="InterPro" id="IPR000383">
    <property type="entry name" value="Xaa-Pro-like_dom"/>
</dbReference>
<dbReference type="Gene3D" id="2.60.120.260">
    <property type="entry name" value="Galactose-binding domain-like"/>
    <property type="match status" value="1"/>
</dbReference>
<dbReference type="InterPro" id="IPR008979">
    <property type="entry name" value="Galactose-bd-like_sf"/>
</dbReference>
<protein>
    <submittedName>
        <fullName evidence="4">CocE/NonD family hydrolase</fullName>
    </submittedName>
</protein>
<keyword evidence="1 4" id="KW-0378">Hydrolase</keyword>
<reference evidence="4 5" key="1">
    <citation type="submission" date="2019-02" db="EMBL/GenBank/DDBJ databases">
        <title>Draft genome sequences of novel Actinobacteria.</title>
        <authorList>
            <person name="Sahin N."/>
            <person name="Ay H."/>
            <person name="Saygin H."/>
        </authorList>
    </citation>
    <scope>NUCLEOTIDE SEQUENCE [LARGE SCALE GENOMIC DNA]</scope>
    <source>
        <strain evidence="4 5">KC201</strain>
    </source>
</reference>
<dbReference type="NCBIfam" id="TIGR00976">
    <property type="entry name" value="CocE_NonD"/>
    <property type="match status" value="2"/>
</dbReference>
<evidence type="ECO:0000256" key="1">
    <source>
        <dbReference type="ARBA" id="ARBA00022801"/>
    </source>
</evidence>
<name>A0A4R4NJ73_9ACTN</name>
<sequence>MEDVGGADGRGPRSGGCRATLRTVDPRPEPWGCVAIVISYIEGATYGMTEISVESTSSPVRRSPAGKEEVCTLVKKAQARLVDVAPELHEFLLNGTLPPPEFPASAITCETVQVTMRDGVRLATDVYLPPVHRAPVLVSRGPIPRDVEAFGVTAALTAFARRGYAVVSQDCRGTGESEPADWDYLVHEREDGPDLIDWICEQEWYGGFIASCGGSYTGLTQWCMSANPAMSAIAPAVSGLGIAVNTVHLYMFVNSYARVVGNGADKVPVSLFDMERVFEQETLAGGYFNEPLQLPLPEWLVQEYPVVTGMHPAEARQWLWERYCGLSSARRAEFVRRARGVDHVTMTDMEAMSDIFGHRISHARHIMPHADPAEMCRLVTAPPLMLTAWYDWGVNDALATFRMLRREGRPEVADGARIIITPRAHNRPGYRLGTDEHPELVRPSNMLDQVGFLDHWFTSVRNGTTESWPRVTYYLMGANEWRTASDWPVPEATERAFYLGGEGVLSTSPPSAGAEPDVYAYDPEDPTPTVAGSFVSFHYTPGSGDVSEVQRRGDVLVYTTPPLDEDLDVVGPLVMVLYAGSSAVDTDFNVRLSDVWPDGRAFHVQSGMLRARYRTDDGAPELLDPGKIYRLEVDMWATAMRFRAGHRLRVDISSADFPRFDRNTNLGGEPGAPVVATQTIYRDRDHPSHLVVPVVDTSATEE</sequence>
<evidence type="ECO:0000313" key="4">
    <source>
        <dbReference type="EMBL" id="TDC09371.1"/>
    </source>
</evidence>
<organism evidence="4 5">
    <name type="scientific">Nonomuraea longispora</name>
    <dbReference type="NCBI Taxonomy" id="1848320"/>
    <lineage>
        <taxon>Bacteria</taxon>
        <taxon>Bacillati</taxon>
        <taxon>Actinomycetota</taxon>
        <taxon>Actinomycetes</taxon>
        <taxon>Streptosporangiales</taxon>
        <taxon>Streptosporangiaceae</taxon>
        <taxon>Nonomuraea</taxon>
    </lineage>
</organism>
<proteinExistence type="predicted"/>
<dbReference type="Pfam" id="PF08530">
    <property type="entry name" value="PepX_C"/>
    <property type="match status" value="1"/>
</dbReference>
<accession>A0A4R4NJ73</accession>
<dbReference type="InterPro" id="IPR013736">
    <property type="entry name" value="Xaa-Pro_dipept_C"/>
</dbReference>
<feature type="region of interest" description="Disordered" evidence="2">
    <location>
        <begin position="1"/>
        <end position="20"/>
    </location>
</feature>
<gene>
    <name evidence="4" type="ORF">E1267_07780</name>
</gene>
<dbReference type="AlphaFoldDB" id="A0A4R4NJ73"/>
<evidence type="ECO:0000259" key="3">
    <source>
        <dbReference type="SMART" id="SM00939"/>
    </source>
</evidence>
<dbReference type="OrthoDB" id="5240615at2"/>
<dbReference type="InterPro" id="IPR029058">
    <property type="entry name" value="AB_hydrolase_fold"/>
</dbReference>
<dbReference type="InterPro" id="IPR005674">
    <property type="entry name" value="CocE/Ser_esterase"/>
</dbReference>
<feature type="compositionally biased region" description="Gly residues" evidence="2">
    <location>
        <begin position="1"/>
        <end position="14"/>
    </location>
</feature>
<dbReference type="SMART" id="SM00939">
    <property type="entry name" value="PepX_C"/>
    <property type="match status" value="1"/>
</dbReference>
<keyword evidence="5" id="KW-1185">Reference proteome</keyword>
<dbReference type="GO" id="GO:0008239">
    <property type="term" value="F:dipeptidyl-peptidase activity"/>
    <property type="evidence" value="ECO:0007669"/>
    <property type="project" value="InterPro"/>
</dbReference>
<evidence type="ECO:0000256" key="2">
    <source>
        <dbReference type="SAM" id="MobiDB-lite"/>
    </source>
</evidence>